<name>A0A6F9DI22_9ASCI</name>
<gene>
    <name evidence="2" type="primary">LOC100181768-002</name>
</gene>
<proteinExistence type="evidence at transcript level"/>
<accession>A0A6F9DI22</accession>
<sequence>MRFFDFFGSDFNRGHNDNDWNRDSAENGGFFSGGSFETGFPNEQNGDDWVNHDENHHGSLYRFGVDGFHDDLFSIMDQFMKGFHFGPNQMPPLQPGNPMQRQQKKSLRDQVLKQPDSNPPTLDKIPQNPPQSVQPPVNYFDFMMKDFFGQSFFAPFLNDMVPKEDKDLDKDVVDHGLEAVLDQQEKPHTSSQHSAITPHTFFHGTMESRSKIMRSDGSSEERITKRDSQGNEETTIIYSSPDGQRRTVVEKGDGNDYTENSSRSIDMPHGVLKEPNNPYQSPPQGFKLFTKLNKIYEDFFSK</sequence>
<dbReference type="GO" id="GO:0016324">
    <property type="term" value="C:apical plasma membrane"/>
    <property type="evidence" value="ECO:0007669"/>
    <property type="project" value="TreeGrafter"/>
</dbReference>
<dbReference type="GO" id="GO:0043066">
    <property type="term" value="P:negative regulation of apoptotic process"/>
    <property type="evidence" value="ECO:0007669"/>
    <property type="project" value="InterPro"/>
</dbReference>
<reference evidence="2" key="1">
    <citation type="submission" date="2020-04" db="EMBL/GenBank/DDBJ databases">
        <authorList>
            <person name="Neveu A P."/>
        </authorList>
    </citation>
    <scope>NUCLEOTIDE SEQUENCE</scope>
    <source>
        <tissue evidence="2">Whole embryo</tissue>
    </source>
</reference>
<feature type="region of interest" description="Disordered" evidence="1">
    <location>
        <begin position="86"/>
        <end position="136"/>
    </location>
</feature>
<dbReference type="InterPro" id="IPR017248">
    <property type="entry name" value="HAX-1"/>
</dbReference>
<feature type="compositionally biased region" description="Basic and acidic residues" evidence="1">
    <location>
        <begin position="243"/>
        <end position="254"/>
    </location>
</feature>
<dbReference type="GO" id="GO:0030833">
    <property type="term" value="P:regulation of actin filament polymerization"/>
    <property type="evidence" value="ECO:0007669"/>
    <property type="project" value="TreeGrafter"/>
</dbReference>
<dbReference type="AlphaFoldDB" id="A0A6F9DI22"/>
<evidence type="ECO:0000256" key="1">
    <source>
        <dbReference type="SAM" id="MobiDB-lite"/>
    </source>
</evidence>
<feature type="region of interest" description="Disordered" evidence="1">
    <location>
        <begin position="212"/>
        <end position="282"/>
    </location>
</feature>
<feature type="compositionally biased region" description="Basic and acidic residues" evidence="1">
    <location>
        <begin position="212"/>
        <end position="229"/>
    </location>
</feature>
<protein>
    <submittedName>
        <fullName evidence="2">Uncharacterized protein LOC100181768</fullName>
    </submittedName>
</protein>
<evidence type="ECO:0000313" key="2">
    <source>
        <dbReference type="EMBL" id="CAB3262680.1"/>
    </source>
</evidence>
<dbReference type="GO" id="GO:0030136">
    <property type="term" value="C:clathrin-coated vesicle"/>
    <property type="evidence" value="ECO:0007669"/>
    <property type="project" value="TreeGrafter"/>
</dbReference>
<dbReference type="PANTHER" id="PTHR14938">
    <property type="entry name" value="HCLS1-ASSOCIATED PROTEIN X-1"/>
    <property type="match status" value="1"/>
</dbReference>
<dbReference type="GO" id="GO:0016529">
    <property type="term" value="C:sarcoplasmic reticulum"/>
    <property type="evidence" value="ECO:0007669"/>
    <property type="project" value="TreeGrafter"/>
</dbReference>
<feature type="compositionally biased region" description="Polar residues" evidence="1">
    <location>
        <begin position="231"/>
        <end position="242"/>
    </location>
</feature>
<dbReference type="GO" id="GO:0015629">
    <property type="term" value="C:actin cytoskeleton"/>
    <property type="evidence" value="ECO:0007669"/>
    <property type="project" value="TreeGrafter"/>
</dbReference>
<dbReference type="EMBL" id="LR786818">
    <property type="protein sequence ID" value="CAB3262680.1"/>
    <property type="molecule type" value="mRNA"/>
</dbReference>
<dbReference type="GO" id="GO:0005739">
    <property type="term" value="C:mitochondrion"/>
    <property type="evidence" value="ECO:0007669"/>
    <property type="project" value="TreeGrafter"/>
</dbReference>
<dbReference type="PANTHER" id="PTHR14938:SF2">
    <property type="entry name" value="HCLS1-ASSOCIATED PROTEIN X-1"/>
    <property type="match status" value="1"/>
</dbReference>
<organism evidence="2">
    <name type="scientific">Phallusia mammillata</name>
    <dbReference type="NCBI Taxonomy" id="59560"/>
    <lineage>
        <taxon>Eukaryota</taxon>
        <taxon>Metazoa</taxon>
        <taxon>Chordata</taxon>
        <taxon>Tunicata</taxon>
        <taxon>Ascidiacea</taxon>
        <taxon>Phlebobranchia</taxon>
        <taxon>Ascidiidae</taxon>
        <taxon>Phallusia</taxon>
    </lineage>
</organism>